<dbReference type="VEuPathDB" id="FungiDB:H310_11111"/>
<evidence type="ECO:0000313" key="2">
    <source>
        <dbReference type="EMBL" id="ETV95695.1"/>
    </source>
</evidence>
<reference evidence="2" key="1">
    <citation type="submission" date="2013-12" db="EMBL/GenBank/DDBJ databases">
        <title>The Genome Sequence of Aphanomyces invadans NJM9701.</title>
        <authorList>
            <consortium name="The Broad Institute Genomics Platform"/>
            <person name="Russ C."/>
            <person name="Tyler B."/>
            <person name="van West P."/>
            <person name="Dieguez-Uribeondo J."/>
            <person name="Young S.K."/>
            <person name="Zeng Q."/>
            <person name="Gargeya S."/>
            <person name="Fitzgerald M."/>
            <person name="Abouelleil A."/>
            <person name="Alvarado L."/>
            <person name="Chapman S.B."/>
            <person name="Gainer-Dewar J."/>
            <person name="Goldberg J."/>
            <person name="Griggs A."/>
            <person name="Gujja S."/>
            <person name="Hansen M."/>
            <person name="Howarth C."/>
            <person name="Imamovic A."/>
            <person name="Ireland A."/>
            <person name="Larimer J."/>
            <person name="McCowan C."/>
            <person name="Murphy C."/>
            <person name="Pearson M."/>
            <person name="Poon T.W."/>
            <person name="Priest M."/>
            <person name="Roberts A."/>
            <person name="Saif S."/>
            <person name="Shea T."/>
            <person name="Sykes S."/>
            <person name="Wortman J."/>
            <person name="Nusbaum C."/>
            <person name="Birren B."/>
        </authorList>
    </citation>
    <scope>NUCLEOTIDE SEQUENCE [LARGE SCALE GENOMIC DNA]</scope>
    <source>
        <strain evidence="2">NJM9701</strain>
    </source>
</reference>
<dbReference type="OrthoDB" id="120727at2759"/>
<evidence type="ECO:0000256" key="1">
    <source>
        <dbReference type="SAM" id="MobiDB-lite"/>
    </source>
</evidence>
<feature type="region of interest" description="Disordered" evidence="1">
    <location>
        <begin position="66"/>
        <end position="111"/>
    </location>
</feature>
<name>A0A024TNG9_9STRA</name>
<feature type="compositionally biased region" description="Low complexity" evidence="1">
    <location>
        <begin position="86"/>
        <end position="95"/>
    </location>
</feature>
<feature type="compositionally biased region" description="Polar residues" evidence="1">
    <location>
        <begin position="330"/>
        <end position="350"/>
    </location>
</feature>
<dbReference type="EMBL" id="KI913980">
    <property type="protein sequence ID" value="ETV95695.1"/>
    <property type="molecule type" value="Genomic_DNA"/>
</dbReference>
<proteinExistence type="predicted"/>
<accession>A0A024TNG9</accession>
<feature type="region of interest" description="Disordered" evidence="1">
    <location>
        <begin position="330"/>
        <end position="351"/>
    </location>
</feature>
<dbReference type="AlphaFoldDB" id="A0A024TNG9"/>
<gene>
    <name evidence="2" type="ORF">H310_11111</name>
</gene>
<dbReference type="RefSeq" id="XP_008875888.1">
    <property type="nucleotide sequence ID" value="XM_008877666.1"/>
</dbReference>
<organism evidence="2">
    <name type="scientific">Aphanomyces invadans</name>
    <dbReference type="NCBI Taxonomy" id="157072"/>
    <lineage>
        <taxon>Eukaryota</taxon>
        <taxon>Sar</taxon>
        <taxon>Stramenopiles</taxon>
        <taxon>Oomycota</taxon>
        <taxon>Saprolegniomycetes</taxon>
        <taxon>Saprolegniales</taxon>
        <taxon>Verrucalvaceae</taxon>
        <taxon>Aphanomyces</taxon>
    </lineage>
</organism>
<protein>
    <submittedName>
        <fullName evidence="2">Uncharacterized protein</fullName>
    </submittedName>
</protein>
<dbReference type="GeneID" id="20088161"/>
<sequence>MSYQRKVCHICTATAPPHSPLCSACSSGLALDDSPLVMERRLSATAPPPGHIPMVRAIVQMQDPVPSQVDLPRGPPAGSTVVPKISPQSSADTPATPAPQDPSVATDTPDKTRANDLEAILALARAKRQWICLDCHGLQDSGGMSCSACGGALAAPTAASAVETKPTPRPVAPAADDLSTSSFRLATTSIEGHVRMVCETCFSTSATGSAFCLDCGTAFPAKLPGSKTNSARLATKVAVASDADVPTLHCAAGNNFDSIPSGESGFTQPGNNVEPKCTEDSRHVDADGEIIPTDKAPPVHDASAPTKSVLHSEAIVFGATITLHGCIPSPQQVTNESGSAPPTTPETTMSLPVDFRPLQDVGLGKSKELVLALSHDSDHSSVARFVILPPPGDKTVRIGKTSVHFLQKVVLAILPTDGTSDEPTHSWNNKLSRGLNDFIGSRPRFQTDKSGPTKGELHVKFVLANAPQSTQKLTTGMTNVTIRIADSNRLRTTYSGQDIGYCPAAEANAQALCCGHEKTVFEFAKKVHPMPITFRVDRVVSTVSNQATVAVASDVAVEGAAATIRTIPGTVPDVAMACGHDVCEVGMSTAQASPPLTCPDVLKSVVVD</sequence>